<gene>
    <name evidence="10" type="ORF">H8692_03095</name>
</gene>
<dbReference type="Pfam" id="PF16916">
    <property type="entry name" value="ZT_dimer"/>
    <property type="match status" value="1"/>
</dbReference>
<dbReference type="InterPro" id="IPR027470">
    <property type="entry name" value="Cation_efflux_CTD"/>
</dbReference>
<dbReference type="InterPro" id="IPR027469">
    <property type="entry name" value="Cation_efflux_TMD_sf"/>
</dbReference>
<evidence type="ECO:0000256" key="1">
    <source>
        <dbReference type="ARBA" id="ARBA00004141"/>
    </source>
</evidence>
<dbReference type="PANTHER" id="PTHR43840">
    <property type="entry name" value="MITOCHONDRIAL METAL TRANSPORTER 1-RELATED"/>
    <property type="match status" value="1"/>
</dbReference>
<evidence type="ECO:0000256" key="5">
    <source>
        <dbReference type="ARBA" id="ARBA00022989"/>
    </source>
</evidence>
<evidence type="ECO:0000259" key="9">
    <source>
        <dbReference type="Pfam" id="PF16916"/>
    </source>
</evidence>
<evidence type="ECO:0000256" key="3">
    <source>
        <dbReference type="ARBA" id="ARBA00022448"/>
    </source>
</evidence>
<dbReference type="PANTHER" id="PTHR43840:SF50">
    <property type="entry name" value="MANGANESE EFFLUX SYSTEM PROTEIN MNES"/>
    <property type="match status" value="1"/>
</dbReference>
<dbReference type="Proteomes" id="UP000610862">
    <property type="component" value="Unassembled WGS sequence"/>
</dbReference>
<dbReference type="InterPro" id="IPR050291">
    <property type="entry name" value="CDF_Transporter"/>
</dbReference>
<dbReference type="InterPro" id="IPR058533">
    <property type="entry name" value="Cation_efflux_TM"/>
</dbReference>
<evidence type="ECO:0000259" key="8">
    <source>
        <dbReference type="Pfam" id="PF01545"/>
    </source>
</evidence>
<evidence type="ECO:0000256" key="6">
    <source>
        <dbReference type="ARBA" id="ARBA00023136"/>
    </source>
</evidence>
<evidence type="ECO:0000256" key="7">
    <source>
        <dbReference type="SAM" id="Phobius"/>
    </source>
</evidence>
<dbReference type="GO" id="GO:0016020">
    <property type="term" value="C:membrane"/>
    <property type="evidence" value="ECO:0007669"/>
    <property type="project" value="UniProtKB-SubCell"/>
</dbReference>
<dbReference type="AlphaFoldDB" id="A0A926I945"/>
<keyword evidence="11" id="KW-1185">Reference proteome</keyword>
<reference evidence="10" key="1">
    <citation type="submission" date="2020-08" db="EMBL/GenBank/DDBJ databases">
        <title>Genome public.</title>
        <authorList>
            <person name="Liu C."/>
            <person name="Sun Q."/>
        </authorList>
    </citation>
    <scope>NUCLEOTIDE SEQUENCE</scope>
    <source>
        <strain evidence="10">NSJ-24</strain>
    </source>
</reference>
<accession>A0A926I945</accession>
<feature type="transmembrane region" description="Helical" evidence="7">
    <location>
        <begin position="28"/>
        <end position="58"/>
    </location>
</feature>
<dbReference type="InterPro" id="IPR036837">
    <property type="entry name" value="Cation_efflux_CTD_sf"/>
</dbReference>
<evidence type="ECO:0000256" key="2">
    <source>
        <dbReference type="ARBA" id="ARBA00008114"/>
    </source>
</evidence>
<evidence type="ECO:0000256" key="4">
    <source>
        <dbReference type="ARBA" id="ARBA00022692"/>
    </source>
</evidence>
<name>A0A926I945_9FIRM</name>
<feature type="transmembrane region" description="Helical" evidence="7">
    <location>
        <begin position="127"/>
        <end position="147"/>
    </location>
</feature>
<dbReference type="Gene3D" id="1.20.1510.10">
    <property type="entry name" value="Cation efflux protein transmembrane domain"/>
    <property type="match status" value="1"/>
</dbReference>
<comment type="similarity">
    <text evidence="2">Belongs to the cation diffusion facilitator (CDF) transporter (TC 2.A.4) family.</text>
</comment>
<dbReference type="SUPFAM" id="SSF161111">
    <property type="entry name" value="Cation efflux protein transmembrane domain-like"/>
    <property type="match status" value="1"/>
</dbReference>
<dbReference type="GO" id="GO:0008324">
    <property type="term" value="F:monoatomic cation transmembrane transporter activity"/>
    <property type="evidence" value="ECO:0007669"/>
    <property type="project" value="InterPro"/>
</dbReference>
<dbReference type="NCBIfam" id="TIGR01297">
    <property type="entry name" value="CDF"/>
    <property type="match status" value="1"/>
</dbReference>
<protein>
    <submittedName>
        <fullName evidence="10">Cation transporter</fullName>
    </submittedName>
</protein>
<sequence>MGNLFIKLFVRDYENTSDPKVRERYGKFAGVVGIISNVVLCTMKILIGIFSSSIAIIADGINNLADASSSLMTLIGFKLASQPEDENHPYGHARIEYLTGLFVSILIIILGVQLLKTSIEKILDPEILEFSYITIITLVIAIVIKLWQSMFNKNIGKRINSVTLIATGADSRNDVIATGVVLISVLVGKFTDLKIDGYMGCLVALFIIWSGIQLVRETSSPLLGEAPDETLVSDIAETVMREPCVLGIHDLIVHNYGPGKIFASIHVEVDADGDLMKSHDMIDNIERLVKETLHIEFVIHMDPVKTNDPLINKLRAIIEEAFSPLEGVESIHDFRIVPGPTHTNVIFDVVLSTKCRYPEKQILRIANNAVKAVDNKYFAVITFDKAYTKI</sequence>
<feature type="domain" description="Cation efflux protein transmembrane" evidence="8">
    <location>
        <begin position="32"/>
        <end position="223"/>
    </location>
</feature>
<evidence type="ECO:0000313" key="10">
    <source>
        <dbReference type="EMBL" id="MBC8567750.1"/>
    </source>
</evidence>
<dbReference type="Gene3D" id="3.30.70.1350">
    <property type="entry name" value="Cation efflux protein, cytoplasmic domain"/>
    <property type="match status" value="1"/>
</dbReference>
<keyword evidence="3" id="KW-0813">Transport</keyword>
<evidence type="ECO:0000313" key="11">
    <source>
        <dbReference type="Proteomes" id="UP000610862"/>
    </source>
</evidence>
<feature type="transmembrane region" description="Helical" evidence="7">
    <location>
        <begin position="97"/>
        <end position="115"/>
    </location>
</feature>
<dbReference type="Pfam" id="PF01545">
    <property type="entry name" value="Cation_efflux"/>
    <property type="match status" value="1"/>
</dbReference>
<proteinExistence type="inferred from homology"/>
<organism evidence="10 11">
    <name type="scientific">Lentihominibacter hominis</name>
    <dbReference type="NCBI Taxonomy" id="2763645"/>
    <lineage>
        <taxon>Bacteria</taxon>
        <taxon>Bacillati</taxon>
        <taxon>Bacillota</taxon>
        <taxon>Clostridia</taxon>
        <taxon>Peptostreptococcales</taxon>
        <taxon>Anaerovoracaceae</taxon>
        <taxon>Lentihominibacter</taxon>
    </lineage>
</organism>
<comment type="caution">
    <text evidence="10">The sequence shown here is derived from an EMBL/GenBank/DDBJ whole genome shotgun (WGS) entry which is preliminary data.</text>
</comment>
<comment type="subcellular location">
    <subcellularLocation>
        <location evidence="1">Membrane</location>
        <topology evidence="1">Multi-pass membrane protein</topology>
    </subcellularLocation>
</comment>
<dbReference type="EMBL" id="JACRTA010000001">
    <property type="protein sequence ID" value="MBC8567750.1"/>
    <property type="molecule type" value="Genomic_DNA"/>
</dbReference>
<keyword evidence="6 7" id="KW-0472">Membrane</keyword>
<dbReference type="FunFam" id="1.20.1510.10:FF:000006">
    <property type="entry name" value="Divalent cation efflux transporter"/>
    <property type="match status" value="1"/>
</dbReference>
<dbReference type="SUPFAM" id="SSF160240">
    <property type="entry name" value="Cation efflux protein cytoplasmic domain-like"/>
    <property type="match status" value="1"/>
</dbReference>
<feature type="domain" description="Cation efflux protein cytoplasmic" evidence="9">
    <location>
        <begin position="227"/>
        <end position="303"/>
    </location>
</feature>
<keyword evidence="4 7" id="KW-0812">Transmembrane</keyword>
<dbReference type="InterPro" id="IPR002524">
    <property type="entry name" value="Cation_efflux"/>
</dbReference>
<dbReference type="RefSeq" id="WP_177267817.1">
    <property type="nucleotide sequence ID" value="NZ_JACRTA010000001.1"/>
</dbReference>
<keyword evidence="5 7" id="KW-1133">Transmembrane helix</keyword>